<dbReference type="GO" id="GO:0009252">
    <property type="term" value="P:peptidoglycan biosynthetic process"/>
    <property type="evidence" value="ECO:0007669"/>
    <property type="project" value="UniProtKB-UniRule"/>
</dbReference>
<dbReference type="PANTHER" id="PTHR43024:SF1">
    <property type="entry name" value="UDP-N-ACETYLMURAMOYL-TRIPEPTIDE--D-ALANYL-D-ALANINE LIGASE"/>
    <property type="match status" value="1"/>
</dbReference>
<dbReference type="InterPro" id="IPR013221">
    <property type="entry name" value="Mur_ligase_cen"/>
</dbReference>
<sequence>MEKLSLQEIISAVHGSYGYPADVEISDISTDTRTIKPGSLFIALKGENFDGHNFAAKAMELGAEAVVTERPVEGARCMIVDSTARALLDIAGYYRSKFDVKVVGVTGSVGKTTTKDMIALVVAQKYKTLKTQGNHNNEIGMPQTLFGLDSSYEAAVIEMGMSHQGEISRMSMSCQPDVAVITNIGISHIENLGTQENILKAKLEILDGAAYDAPLILCRDDKLLAGVQLHSDRKVYYYSVSKKDCDVYASGVKTVDNSITFTINYEGGKIAAQINCLGEHNVKNALAAFCVGLALDIPPEDIVKGIAQFKPEGLRQNVTVIDGVTYIVDCYNAAPDSMKASLSVLSQAQAEGKRICVLGDMLELGKNSKTYHRNVGEYVAASKADLLYCFGEDSKCYIEGAEKKGFAKENCRHFESRDDLAAALKEIVSKGDAVLFKGSRGMKLEEVFNALTK</sequence>
<keyword evidence="8 10" id="KW-0131">Cell cycle</keyword>
<dbReference type="Proteomes" id="UP001208131">
    <property type="component" value="Unassembled WGS sequence"/>
</dbReference>
<evidence type="ECO:0000256" key="9">
    <source>
        <dbReference type="ARBA" id="ARBA00023316"/>
    </source>
</evidence>
<evidence type="ECO:0000259" key="12">
    <source>
        <dbReference type="Pfam" id="PF01225"/>
    </source>
</evidence>
<evidence type="ECO:0000256" key="1">
    <source>
        <dbReference type="ARBA" id="ARBA00022490"/>
    </source>
</evidence>
<dbReference type="EC" id="6.3.2.10" evidence="10 11"/>
<evidence type="ECO:0000256" key="4">
    <source>
        <dbReference type="ARBA" id="ARBA00022741"/>
    </source>
</evidence>
<dbReference type="GO" id="GO:0071555">
    <property type="term" value="P:cell wall organization"/>
    <property type="evidence" value="ECO:0007669"/>
    <property type="project" value="UniProtKB-KW"/>
</dbReference>
<reference evidence="15 16" key="1">
    <citation type="journal article" date="2021" name="ISME Commun">
        <title>Automated analysis of genomic sequences facilitates high-throughput and comprehensive description of bacteria.</title>
        <authorList>
            <person name="Hitch T.C.A."/>
        </authorList>
    </citation>
    <scope>NUCLEOTIDE SEQUENCE [LARGE SCALE GENOMIC DNA]</scope>
    <source>
        <strain evidence="15 16">Sanger_31</strain>
    </source>
</reference>
<feature type="domain" description="Mur ligase central" evidence="14">
    <location>
        <begin position="105"/>
        <end position="291"/>
    </location>
</feature>
<evidence type="ECO:0000256" key="3">
    <source>
        <dbReference type="ARBA" id="ARBA00022618"/>
    </source>
</evidence>
<dbReference type="SUPFAM" id="SSF53244">
    <property type="entry name" value="MurD-like peptide ligases, peptide-binding domain"/>
    <property type="match status" value="1"/>
</dbReference>
<dbReference type="Gene3D" id="3.40.1390.10">
    <property type="entry name" value="MurE/MurF, N-terminal domain"/>
    <property type="match status" value="1"/>
</dbReference>
<feature type="binding site" evidence="10">
    <location>
        <begin position="107"/>
        <end position="113"/>
    </location>
    <ligand>
        <name>ATP</name>
        <dbReference type="ChEBI" id="CHEBI:30616"/>
    </ligand>
</feature>
<evidence type="ECO:0000256" key="10">
    <source>
        <dbReference type="HAMAP-Rule" id="MF_02019"/>
    </source>
</evidence>
<evidence type="ECO:0000313" key="16">
    <source>
        <dbReference type="Proteomes" id="UP001208131"/>
    </source>
</evidence>
<dbReference type="RefSeq" id="WP_215649860.1">
    <property type="nucleotide sequence ID" value="NZ_JAOQJZ010000008.1"/>
</dbReference>
<dbReference type="InterPro" id="IPR005863">
    <property type="entry name" value="UDP-N-AcMur_synth"/>
</dbReference>
<evidence type="ECO:0000256" key="5">
    <source>
        <dbReference type="ARBA" id="ARBA00022840"/>
    </source>
</evidence>
<keyword evidence="9 10" id="KW-0961">Cell wall biogenesis/degradation</keyword>
<protein>
    <recommendedName>
        <fullName evidence="10 11">UDP-N-acetylmuramoyl-tripeptide--D-alanyl-D-alanine ligase</fullName>
        <ecNumber evidence="10 11">6.3.2.10</ecNumber>
    </recommendedName>
    <alternativeName>
        <fullName evidence="10">D-alanyl-D-alanine-adding enzyme</fullName>
    </alternativeName>
</protein>
<dbReference type="GO" id="GO:0051301">
    <property type="term" value="P:cell division"/>
    <property type="evidence" value="ECO:0007669"/>
    <property type="project" value="UniProtKB-KW"/>
</dbReference>
<feature type="domain" description="Mur ligase C-terminal" evidence="13">
    <location>
        <begin position="321"/>
        <end position="440"/>
    </location>
</feature>
<dbReference type="HAMAP" id="MF_02019">
    <property type="entry name" value="MurF"/>
    <property type="match status" value="1"/>
</dbReference>
<dbReference type="InterPro" id="IPR000713">
    <property type="entry name" value="Mur_ligase_N"/>
</dbReference>
<comment type="catalytic activity">
    <reaction evidence="10 11">
        <text>D-alanyl-D-alanine + UDP-N-acetyl-alpha-D-muramoyl-L-alanyl-gamma-D-glutamyl-meso-2,6-diaminopimelate + ATP = UDP-N-acetyl-alpha-D-muramoyl-L-alanyl-gamma-D-glutamyl-meso-2,6-diaminopimeloyl-D-alanyl-D-alanine + ADP + phosphate + H(+)</text>
        <dbReference type="Rhea" id="RHEA:28374"/>
        <dbReference type="ChEBI" id="CHEBI:15378"/>
        <dbReference type="ChEBI" id="CHEBI:30616"/>
        <dbReference type="ChEBI" id="CHEBI:43474"/>
        <dbReference type="ChEBI" id="CHEBI:57822"/>
        <dbReference type="ChEBI" id="CHEBI:61386"/>
        <dbReference type="ChEBI" id="CHEBI:83905"/>
        <dbReference type="ChEBI" id="CHEBI:456216"/>
        <dbReference type="EC" id="6.3.2.10"/>
    </reaction>
</comment>
<dbReference type="GO" id="GO:0008360">
    <property type="term" value="P:regulation of cell shape"/>
    <property type="evidence" value="ECO:0007669"/>
    <property type="project" value="UniProtKB-KW"/>
</dbReference>
<dbReference type="EMBL" id="JAOQJZ010000008">
    <property type="protein sequence ID" value="MCU6706040.1"/>
    <property type="molecule type" value="Genomic_DNA"/>
</dbReference>
<name>A0AAE3IHH5_9FIRM</name>
<feature type="domain" description="Mur ligase N-terminal catalytic" evidence="12">
    <location>
        <begin position="25"/>
        <end position="72"/>
    </location>
</feature>
<dbReference type="InterPro" id="IPR036615">
    <property type="entry name" value="Mur_ligase_C_dom_sf"/>
</dbReference>
<gene>
    <name evidence="10" type="primary">murF</name>
    <name evidence="15" type="ORF">OCV57_08895</name>
</gene>
<dbReference type="InterPro" id="IPR051046">
    <property type="entry name" value="MurCDEF_CellWall_CoF430Synth"/>
</dbReference>
<dbReference type="SUPFAM" id="SSF63418">
    <property type="entry name" value="MurE/MurF N-terminal domain"/>
    <property type="match status" value="1"/>
</dbReference>
<evidence type="ECO:0000256" key="2">
    <source>
        <dbReference type="ARBA" id="ARBA00022598"/>
    </source>
</evidence>
<dbReference type="InterPro" id="IPR035911">
    <property type="entry name" value="MurE/MurF_N"/>
</dbReference>
<keyword evidence="1 10" id="KW-0963">Cytoplasm</keyword>
<keyword evidence="2 10" id="KW-0436">Ligase</keyword>
<dbReference type="PANTHER" id="PTHR43024">
    <property type="entry name" value="UDP-N-ACETYLMURAMOYL-TRIPEPTIDE--D-ALANYL-D-ALANINE LIGASE"/>
    <property type="match status" value="1"/>
</dbReference>
<comment type="caution">
    <text evidence="15">The sequence shown here is derived from an EMBL/GenBank/DDBJ whole genome shotgun (WGS) entry which is preliminary data.</text>
</comment>
<keyword evidence="7 10" id="KW-0573">Peptidoglycan synthesis</keyword>
<comment type="pathway">
    <text evidence="10 11">Cell wall biogenesis; peptidoglycan biosynthesis.</text>
</comment>
<dbReference type="Gene3D" id="3.40.1190.10">
    <property type="entry name" value="Mur-like, catalytic domain"/>
    <property type="match status" value="1"/>
</dbReference>
<keyword evidence="3 10" id="KW-0132">Cell division</keyword>
<comment type="similarity">
    <text evidence="10">Belongs to the MurCDEF family. MurF subfamily.</text>
</comment>
<keyword evidence="16" id="KW-1185">Reference proteome</keyword>
<organism evidence="15 16">
    <name type="scientific">Hominimerdicola aceti</name>
    <dbReference type="NCBI Taxonomy" id="2981726"/>
    <lineage>
        <taxon>Bacteria</taxon>
        <taxon>Bacillati</taxon>
        <taxon>Bacillota</taxon>
        <taxon>Clostridia</taxon>
        <taxon>Eubacteriales</taxon>
        <taxon>Oscillospiraceae</taxon>
        <taxon>Hominimerdicola</taxon>
    </lineage>
</organism>
<dbReference type="Pfam" id="PF08245">
    <property type="entry name" value="Mur_ligase_M"/>
    <property type="match status" value="1"/>
</dbReference>
<evidence type="ECO:0000259" key="13">
    <source>
        <dbReference type="Pfam" id="PF02875"/>
    </source>
</evidence>
<evidence type="ECO:0000313" key="15">
    <source>
        <dbReference type="EMBL" id="MCU6706040.1"/>
    </source>
</evidence>
<keyword evidence="6 10" id="KW-0133">Cell shape</keyword>
<dbReference type="Gene3D" id="3.90.190.20">
    <property type="entry name" value="Mur ligase, C-terminal domain"/>
    <property type="match status" value="1"/>
</dbReference>
<evidence type="ECO:0000256" key="6">
    <source>
        <dbReference type="ARBA" id="ARBA00022960"/>
    </source>
</evidence>
<evidence type="ECO:0000256" key="8">
    <source>
        <dbReference type="ARBA" id="ARBA00023306"/>
    </source>
</evidence>
<dbReference type="GO" id="GO:0005524">
    <property type="term" value="F:ATP binding"/>
    <property type="evidence" value="ECO:0007669"/>
    <property type="project" value="UniProtKB-UniRule"/>
</dbReference>
<comment type="function">
    <text evidence="10 11">Involved in cell wall formation. Catalyzes the final step in the synthesis of UDP-N-acetylmuramoyl-pentapeptide, the precursor of murein.</text>
</comment>
<dbReference type="Pfam" id="PF02875">
    <property type="entry name" value="Mur_ligase_C"/>
    <property type="match status" value="1"/>
</dbReference>
<keyword evidence="5 10" id="KW-0067">ATP-binding</keyword>
<comment type="subcellular location">
    <subcellularLocation>
        <location evidence="10 11">Cytoplasm</location>
    </subcellularLocation>
</comment>
<dbReference type="SUPFAM" id="SSF53623">
    <property type="entry name" value="MurD-like peptide ligases, catalytic domain"/>
    <property type="match status" value="1"/>
</dbReference>
<dbReference type="InterPro" id="IPR036565">
    <property type="entry name" value="Mur-like_cat_sf"/>
</dbReference>
<evidence type="ECO:0000259" key="14">
    <source>
        <dbReference type="Pfam" id="PF08245"/>
    </source>
</evidence>
<proteinExistence type="inferred from homology"/>
<accession>A0AAE3IHH5</accession>
<dbReference type="InterPro" id="IPR004101">
    <property type="entry name" value="Mur_ligase_C"/>
</dbReference>
<dbReference type="GO" id="GO:0005737">
    <property type="term" value="C:cytoplasm"/>
    <property type="evidence" value="ECO:0007669"/>
    <property type="project" value="UniProtKB-SubCell"/>
</dbReference>
<evidence type="ECO:0000256" key="11">
    <source>
        <dbReference type="RuleBase" id="RU004136"/>
    </source>
</evidence>
<dbReference type="Pfam" id="PF01225">
    <property type="entry name" value="Mur_ligase"/>
    <property type="match status" value="1"/>
</dbReference>
<dbReference type="NCBIfam" id="TIGR01143">
    <property type="entry name" value="murF"/>
    <property type="match status" value="1"/>
</dbReference>
<dbReference type="AlphaFoldDB" id="A0AAE3IHH5"/>
<dbReference type="GO" id="GO:0047480">
    <property type="term" value="F:UDP-N-acetylmuramoyl-tripeptide-D-alanyl-D-alanine ligase activity"/>
    <property type="evidence" value="ECO:0007669"/>
    <property type="project" value="UniProtKB-UniRule"/>
</dbReference>
<evidence type="ECO:0000256" key="7">
    <source>
        <dbReference type="ARBA" id="ARBA00022984"/>
    </source>
</evidence>
<keyword evidence="4 10" id="KW-0547">Nucleotide-binding</keyword>